<gene>
    <name evidence="1" type="ORF">H9637_08970</name>
</gene>
<dbReference type="Proteomes" id="UP000627166">
    <property type="component" value="Unassembled WGS sequence"/>
</dbReference>
<dbReference type="SUPFAM" id="SSF52540">
    <property type="entry name" value="P-loop containing nucleoside triphosphate hydrolases"/>
    <property type="match status" value="1"/>
</dbReference>
<evidence type="ECO:0008006" key="3">
    <source>
        <dbReference type="Google" id="ProtNLM"/>
    </source>
</evidence>
<dbReference type="EMBL" id="JACSQB010000064">
    <property type="protein sequence ID" value="MBD8047163.1"/>
    <property type="molecule type" value="Genomic_DNA"/>
</dbReference>
<evidence type="ECO:0000313" key="2">
    <source>
        <dbReference type="Proteomes" id="UP000627166"/>
    </source>
</evidence>
<dbReference type="Gene3D" id="3.40.50.300">
    <property type="entry name" value="P-loop containing nucleotide triphosphate hydrolases"/>
    <property type="match status" value="1"/>
</dbReference>
<sequence>MLFIFMGASCTGKSSAADDLKELIDVQIYTGKDYLRMAKNEDEAWKIFSKKLNKASSNKDLSCQSIIYVVSEKSILPKLQSINDGITIKFTANLDVVKSRFATRMKGNLPNPVEKMLERQLIDWKDIDADLCIDTTNEEIKEVAKKIYNFAKK</sequence>
<accession>A0ABR8YSF8</accession>
<evidence type="ECO:0000313" key="1">
    <source>
        <dbReference type="EMBL" id="MBD8047163.1"/>
    </source>
</evidence>
<protein>
    <recommendedName>
        <fullName evidence="3">Gluconokinase</fullName>
    </recommendedName>
</protein>
<proteinExistence type="predicted"/>
<organism evidence="1 2">
    <name type="scientific">Clostridium faecium</name>
    <dbReference type="NCBI Taxonomy" id="2762223"/>
    <lineage>
        <taxon>Bacteria</taxon>
        <taxon>Bacillati</taxon>
        <taxon>Bacillota</taxon>
        <taxon>Clostridia</taxon>
        <taxon>Eubacteriales</taxon>
        <taxon>Clostridiaceae</taxon>
        <taxon>Clostridium</taxon>
    </lineage>
</organism>
<reference evidence="1 2" key="1">
    <citation type="submission" date="2020-08" db="EMBL/GenBank/DDBJ databases">
        <title>A Genomic Blueprint of the Chicken Gut Microbiome.</title>
        <authorList>
            <person name="Gilroy R."/>
            <person name="Ravi A."/>
            <person name="Getino M."/>
            <person name="Pursley I."/>
            <person name="Horton D.L."/>
            <person name="Alikhan N.-F."/>
            <person name="Baker D."/>
            <person name="Gharbi K."/>
            <person name="Hall N."/>
            <person name="Watson M."/>
            <person name="Adriaenssens E.M."/>
            <person name="Foster-Nyarko E."/>
            <person name="Jarju S."/>
            <person name="Secka A."/>
            <person name="Antonio M."/>
            <person name="Oren A."/>
            <person name="Chaudhuri R."/>
            <person name="La Ragione R.M."/>
            <person name="Hildebrand F."/>
            <person name="Pallen M.J."/>
        </authorList>
    </citation>
    <scope>NUCLEOTIDE SEQUENCE [LARGE SCALE GENOMIC DNA]</scope>
    <source>
        <strain evidence="1 2">N37</strain>
    </source>
</reference>
<comment type="caution">
    <text evidence="1">The sequence shown here is derived from an EMBL/GenBank/DDBJ whole genome shotgun (WGS) entry which is preliminary data.</text>
</comment>
<dbReference type="InterPro" id="IPR027417">
    <property type="entry name" value="P-loop_NTPase"/>
</dbReference>
<dbReference type="RefSeq" id="WP_191740135.1">
    <property type="nucleotide sequence ID" value="NZ_JACSQB010000064.1"/>
</dbReference>
<name>A0ABR8YSF8_9CLOT</name>
<keyword evidence="2" id="KW-1185">Reference proteome</keyword>